<name>A0A1I7TND7_9PELO</name>
<sequence>MSSIVQFNQDVAERRREVLGNTAQTFNETGEMPPTGSESNQMRSSESPGVDKTSAPLSNRVRVFEALRRGAKSNGGTESFGSYGFTPQQTWEKNFPFDYLEKRKRLQKELLELEKTDANLDGALASVKKFKDQLELNPYAFVRRDDFDIEENGILLAKTRGVEYTKSESELQLKNTASVVKIHGSELELMNFPAQALTKHPRKHYQNAGASIDRQCNFVKKDIEVEARKVPPAPIKTALTDLDIKGLRDIMSRNRMFQVNDGRSFAQLLLDNGTDPEFVQLITGENVPETNVATKRIRKRTEAQLKELRDKYSKKREAETGRPSKRKRNDEATTILKKTNHPNKNMDGSVDTQRLSNQNEDQGANEKLVVQPQEMFTPLENGPVLYAAQDYVGVNQTANENLDTYYPIPVEQFDSVQWNPAEKIDSAQQECNPQFDSAQDEWGMFRDPNLVLNRQPFDHNESIQSVHQAQQINGFSNYENARENGQILMENCEGEQNENFDEFNNAYGENAEWNEPIDLGFLEKGLTI</sequence>
<organism evidence="2 3">
    <name type="scientific">Caenorhabditis tropicalis</name>
    <dbReference type="NCBI Taxonomy" id="1561998"/>
    <lineage>
        <taxon>Eukaryota</taxon>
        <taxon>Metazoa</taxon>
        <taxon>Ecdysozoa</taxon>
        <taxon>Nematoda</taxon>
        <taxon>Chromadorea</taxon>
        <taxon>Rhabditida</taxon>
        <taxon>Rhabditina</taxon>
        <taxon>Rhabditomorpha</taxon>
        <taxon>Rhabditoidea</taxon>
        <taxon>Rhabditidae</taxon>
        <taxon>Peloderinae</taxon>
        <taxon>Caenorhabditis</taxon>
    </lineage>
</organism>
<dbReference type="eggNOG" id="ENOG502TNDG">
    <property type="taxonomic scope" value="Eukaryota"/>
</dbReference>
<feature type="compositionally biased region" description="Polar residues" evidence="1">
    <location>
        <begin position="36"/>
        <end position="47"/>
    </location>
</feature>
<evidence type="ECO:0000313" key="2">
    <source>
        <dbReference type="Proteomes" id="UP000095282"/>
    </source>
</evidence>
<feature type="region of interest" description="Disordered" evidence="1">
    <location>
        <begin position="307"/>
        <end position="356"/>
    </location>
</feature>
<dbReference type="WBParaSite" id="Csp11.Scaffold629.g10158.t1">
    <property type="protein sequence ID" value="Csp11.Scaffold629.g10158.t1"/>
    <property type="gene ID" value="Csp11.Scaffold629.g10158"/>
</dbReference>
<feature type="region of interest" description="Disordered" evidence="1">
    <location>
        <begin position="1"/>
        <end position="55"/>
    </location>
</feature>
<reference evidence="3" key="1">
    <citation type="submission" date="2016-11" db="UniProtKB">
        <authorList>
            <consortium name="WormBaseParasite"/>
        </authorList>
    </citation>
    <scope>IDENTIFICATION</scope>
</reference>
<accession>A0A1I7TND7</accession>
<dbReference type="AlphaFoldDB" id="A0A1I7TND7"/>
<dbReference type="Proteomes" id="UP000095282">
    <property type="component" value="Unplaced"/>
</dbReference>
<protein>
    <submittedName>
        <fullName evidence="3">ASXH domain-containing protein</fullName>
    </submittedName>
</protein>
<feature type="compositionally biased region" description="Basic and acidic residues" evidence="1">
    <location>
        <begin position="307"/>
        <end position="322"/>
    </location>
</feature>
<dbReference type="STRING" id="1561998.A0A1I7TND7"/>
<keyword evidence="2" id="KW-1185">Reference proteome</keyword>
<proteinExistence type="predicted"/>
<evidence type="ECO:0000256" key="1">
    <source>
        <dbReference type="SAM" id="MobiDB-lite"/>
    </source>
</evidence>
<evidence type="ECO:0000313" key="3">
    <source>
        <dbReference type="WBParaSite" id="Csp11.Scaffold629.g10158.t1"/>
    </source>
</evidence>